<comment type="subcellular location">
    <subcellularLocation>
        <location evidence="2">Membrane</location>
    </subcellularLocation>
</comment>
<dbReference type="Proteomes" id="UP000445000">
    <property type="component" value="Unassembled WGS sequence"/>
</dbReference>
<dbReference type="InterPro" id="IPR000014">
    <property type="entry name" value="PAS"/>
</dbReference>
<dbReference type="PANTHER" id="PTHR43065:SF42">
    <property type="entry name" value="TWO-COMPONENT SENSOR PPRA"/>
    <property type="match status" value="1"/>
</dbReference>
<dbReference type="PANTHER" id="PTHR43065">
    <property type="entry name" value="SENSOR HISTIDINE KINASE"/>
    <property type="match status" value="1"/>
</dbReference>
<dbReference type="InterPro" id="IPR013656">
    <property type="entry name" value="PAS_4"/>
</dbReference>
<dbReference type="GO" id="GO:0016020">
    <property type="term" value="C:membrane"/>
    <property type="evidence" value="ECO:0007669"/>
    <property type="project" value="UniProtKB-SubCell"/>
</dbReference>
<dbReference type="SMART" id="SM00448">
    <property type="entry name" value="REC"/>
    <property type="match status" value="1"/>
</dbReference>
<dbReference type="Pfam" id="PF00512">
    <property type="entry name" value="HisKA"/>
    <property type="match status" value="1"/>
</dbReference>
<dbReference type="EC" id="2.7.13.3" evidence="3"/>
<organism evidence="13 14">
    <name type="scientific">Steroidobacter agaridevorans</name>
    <dbReference type="NCBI Taxonomy" id="2695856"/>
    <lineage>
        <taxon>Bacteria</taxon>
        <taxon>Pseudomonadati</taxon>
        <taxon>Pseudomonadota</taxon>
        <taxon>Gammaproteobacteria</taxon>
        <taxon>Steroidobacterales</taxon>
        <taxon>Steroidobacteraceae</taxon>
        <taxon>Steroidobacter</taxon>
    </lineage>
</organism>
<dbReference type="Gene3D" id="1.10.287.130">
    <property type="match status" value="1"/>
</dbReference>
<evidence type="ECO:0000256" key="6">
    <source>
        <dbReference type="ARBA" id="ARBA00022777"/>
    </source>
</evidence>
<dbReference type="EMBL" id="BLJN01000006">
    <property type="protein sequence ID" value="GFE83553.1"/>
    <property type="molecule type" value="Genomic_DNA"/>
</dbReference>
<keyword evidence="5" id="KW-0808">Transferase</keyword>
<evidence type="ECO:0000256" key="8">
    <source>
        <dbReference type="SAM" id="Phobius"/>
    </source>
</evidence>
<evidence type="ECO:0000313" key="13">
    <source>
        <dbReference type="EMBL" id="GFE83553.1"/>
    </source>
</evidence>
<dbReference type="InterPro" id="IPR003661">
    <property type="entry name" value="HisK_dim/P_dom"/>
</dbReference>
<feature type="domain" description="Histidine kinase" evidence="9">
    <location>
        <begin position="394"/>
        <end position="618"/>
    </location>
</feature>
<comment type="catalytic activity">
    <reaction evidence="1">
        <text>ATP + protein L-histidine = ADP + protein N-phospho-L-histidine.</text>
        <dbReference type="EC" id="2.7.13.3"/>
    </reaction>
</comment>
<dbReference type="SUPFAM" id="SSF52172">
    <property type="entry name" value="CheY-like"/>
    <property type="match status" value="1"/>
</dbReference>
<dbReference type="PROSITE" id="PS50109">
    <property type="entry name" value="HIS_KIN"/>
    <property type="match status" value="1"/>
</dbReference>
<dbReference type="InterPro" id="IPR036097">
    <property type="entry name" value="HisK_dim/P_sf"/>
</dbReference>
<dbReference type="Gene3D" id="3.30.450.20">
    <property type="entry name" value="PAS domain"/>
    <property type="match status" value="1"/>
</dbReference>
<dbReference type="GO" id="GO:0000155">
    <property type="term" value="F:phosphorelay sensor kinase activity"/>
    <property type="evidence" value="ECO:0007669"/>
    <property type="project" value="InterPro"/>
</dbReference>
<dbReference type="Pfam" id="PF17152">
    <property type="entry name" value="CHASE8"/>
    <property type="match status" value="1"/>
</dbReference>
<dbReference type="InterPro" id="IPR035965">
    <property type="entry name" value="PAS-like_dom_sf"/>
</dbReference>
<dbReference type="InterPro" id="IPR033417">
    <property type="entry name" value="CHASE8"/>
</dbReference>
<dbReference type="SMART" id="SM00387">
    <property type="entry name" value="HATPase_c"/>
    <property type="match status" value="1"/>
</dbReference>
<dbReference type="SUPFAM" id="SSF55785">
    <property type="entry name" value="PYP-like sensor domain (PAS domain)"/>
    <property type="match status" value="1"/>
</dbReference>
<dbReference type="CDD" id="cd00130">
    <property type="entry name" value="PAS"/>
    <property type="match status" value="1"/>
</dbReference>
<feature type="domain" description="HAMP" evidence="12">
    <location>
        <begin position="183"/>
        <end position="236"/>
    </location>
</feature>
<dbReference type="InterPro" id="IPR004358">
    <property type="entry name" value="Sig_transdc_His_kin-like_C"/>
</dbReference>
<feature type="domain" description="PAS" evidence="11">
    <location>
        <begin position="242"/>
        <end position="317"/>
    </location>
</feature>
<feature type="transmembrane region" description="Helical" evidence="8">
    <location>
        <begin position="159"/>
        <end position="181"/>
    </location>
</feature>
<dbReference type="InterPro" id="IPR011006">
    <property type="entry name" value="CheY-like_superfamily"/>
</dbReference>
<dbReference type="Gene3D" id="6.10.340.10">
    <property type="match status" value="1"/>
</dbReference>
<evidence type="ECO:0000256" key="2">
    <source>
        <dbReference type="ARBA" id="ARBA00004370"/>
    </source>
</evidence>
<dbReference type="SMART" id="SM00304">
    <property type="entry name" value="HAMP"/>
    <property type="match status" value="1"/>
</dbReference>
<protein>
    <recommendedName>
        <fullName evidence="3">histidine kinase</fullName>
        <ecNumber evidence="3">2.7.13.3</ecNumber>
    </recommendedName>
</protein>
<name>A0A829YL21_9GAMM</name>
<keyword evidence="6" id="KW-0418">Kinase</keyword>
<sequence length="761" mass="83393">MKPFALSHLPLRRRLLLLVGLAAVVSLLLAIAAAAIYDFSTYRPRTVERAREQAESFAAIVTAAVEFQDSRTATEYLSELGRDPNIEALAIVQEDGTVLAEYHSPGTQLMNFADTGARAQLVRAGRILTTHAIDAAGPVHADLWMATTLMPFADRIWEYAPLLGVVALSLFALAIMLSITLRRAISEPVQALAATARDVTRLRDYRRRVSSEGSDEVGQLARDFNAMLDAVEERERALRQSEETARRQLIEIEAIYANAQVGLCVIDRELRYVRINKQMMEMSGHAAEALIGRTLEEATPELATVLAPICRQVLTTGEPVANIEYVSAAPPGGARRYWIGNHHALLDEVGNIIGVNVAIHDITDRKRANEERAALETQLRQSQKMEALGTLAGGIAHDFNNVLTAISGNAQLAIEDLTPEHPATPSLHEIKRATGRAKDLVRRILAFSRPEQNIQHLIDLRPVVEEALHLLRATVPRMIDIRLQAEPDLPAVMADATQVHQVLMNLGKNACDAMQNRGGTLTIRLASERIESLLHSPSPDLHPGNYLRISVEDTGTGIPPELIERVFEPFFTTKGHGEGTGLGLSVVHGIVRGHRGAILVRSKPGSGTVFDLYFPAVEHQPEDAAKAASPIATPAGRGEHVLYVDDEDQLVDLVTRMMERMGYNVTGMTRPIEAIEAVRADPATFDLVLTDLGMPGMSGMDLAEELLQIRPDLPIIITSGYVRAEDARRAEQIGVRDVVMKPNTVAEIGQLIRDRLDALKK</sequence>
<feature type="domain" description="Response regulatory" evidence="10">
    <location>
        <begin position="640"/>
        <end position="756"/>
    </location>
</feature>
<evidence type="ECO:0000256" key="1">
    <source>
        <dbReference type="ARBA" id="ARBA00000085"/>
    </source>
</evidence>
<dbReference type="PRINTS" id="PR00344">
    <property type="entry name" value="BCTRLSENSOR"/>
</dbReference>
<evidence type="ECO:0000259" key="11">
    <source>
        <dbReference type="PROSITE" id="PS50112"/>
    </source>
</evidence>
<evidence type="ECO:0000259" key="10">
    <source>
        <dbReference type="PROSITE" id="PS50110"/>
    </source>
</evidence>
<proteinExistence type="predicted"/>
<keyword evidence="8" id="KW-0812">Transmembrane</keyword>
<evidence type="ECO:0000259" key="12">
    <source>
        <dbReference type="PROSITE" id="PS50885"/>
    </source>
</evidence>
<keyword evidence="8" id="KW-0472">Membrane</keyword>
<dbReference type="InterPro" id="IPR003594">
    <property type="entry name" value="HATPase_dom"/>
</dbReference>
<evidence type="ECO:0000256" key="5">
    <source>
        <dbReference type="ARBA" id="ARBA00022679"/>
    </source>
</evidence>
<comment type="caution">
    <text evidence="13">The sequence shown here is derived from an EMBL/GenBank/DDBJ whole genome shotgun (WGS) entry which is preliminary data.</text>
</comment>
<evidence type="ECO:0000259" key="9">
    <source>
        <dbReference type="PROSITE" id="PS50109"/>
    </source>
</evidence>
<dbReference type="Pfam" id="PF08448">
    <property type="entry name" value="PAS_4"/>
    <property type="match status" value="1"/>
</dbReference>
<evidence type="ECO:0000313" key="14">
    <source>
        <dbReference type="Proteomes" id="UP000445000"/>
    </source>
</evidence>
<dbReference type="Gene3D" id="3.30.565.10">
    <property type="entry name" value="Histidine kinase-like ATPase, C-terminal domain"/>
    <property type="match status" value="1"/>
</dbReference>
<keyword evidence="14" id="KW-1185">Reference proteome</keyword>
<dbReference type="PROSITE" id="PS50112">
    <property type="entry name" value="PAS"/>
    <property type="match status" value="1"/>
</dbReference>
<gene>
    <name evidence="13" type="ORF">GCM10011487_55530</name>
</gene>
<evidence type="ECO:0000256" key="3">
    <source>
        <dbReference type="ARBA" id="ARBA00012438"/>
    </source>
</evidence>
<dbReference type="PROSITE" id="PS50885">
    <property type="entry name" value="HAMP"/>
    <property type="match status" value="1"/>
</dbReference>
<dbReference type="SUPFAM" id="SSF47384">
    <property type="entry name" value="Homodimeric domain of signal transducing histidine kinase"/>
    <property type="match status" value="1"/>
</dbReference>
<dbReference type="SMART" id="SM00388">
    <property type="entry name" value="HisKA"/>
    <property type="match status" value="1"/>
</dbReference>
<dbReference type="NCBIfam" id="TIGR00229">
    <property type="entry name" value="sensory_box"/>
    <property type="match status" value="1"/>
</dbReference>
<evidence type="ECO:0000256" key="4">
    <source>
        <dbReference type="ARBA" id="ARBA00022553"/>
    </source>
</evidence>
<dbReference type="RefSeq" id="WP_161815161.1">
    <property type="nucleotide sequence ID" value="NZ_BLJN01000006.1"/>
</dbReference>
<dbReference type="Pfam" id="PF00672">
    <property type="entry name" value="HAMP"/>
    <property type="match status" value="1"/>
</dbReference>
<feature type="modified residue" description="4-aspartylphosphate" evidence="7">
    <location>
        <position position="691"/>
    </location>
</feature>
<dbReference type="Pfam" id="PF02518">
    <property type="entry name" value="HATPase_c"/>
    <property type="match status" value="1"/>
</dbReference>
<dbReference type="CDD" id="cd00082">
    <property type="entry name" value="HisKA"/>
    <property type="match status" value="1"/>
</dbReference>
<evidence type="ECO:0000256" key="7">
    <source>
        <dbReference type="PROSITE-ProRule" id="PRU00169"/>
    </source>
</evidence>
<dbReference type="Gene3D" id="3.40.50.2300">
    <property type="match status" value="1"/>
</dbReference>
<dbReference type="InterPro" id="IPR036890">
    <property type="entry name" value="HATPase_C_sf"/>
</dbReference>
<dbReference type="InterPro" id="IPR005467">
    <property type="entry name" value="His_kinase_dom"/>
</dbReference>
<dbReference type="CDD" id="cd00156">
    <property type="entry name" value="REC"/>
    <property type="match status" value="1"/>
</dbReference>
<dbReference type="InterPro" id="IPR001789">
    <property type="entry name" value="Sig_transdc_resp-reg_receiver"/>
</dbReference>
<keyword evidence="8" id="KW-1133">Transmembrane helix</keyword>
<accession>A0A829YL21</accession>
<dbReference type="CDD" id="cd06225">
    <property type="entry name" value="HAMP"/>
    <property type="match status" value="1"/>
</dbReference>
<dbReference type="Pfam" id="PF00072">
    <property type="entry name" value="Response_reg"/>
    <property type="match status" value="1"/>
</dbReference>
<dbReference type="AlphaFoldDB" id="A0A829YL21"/>
<dbReference type="SUPFAM" id="SSF158472">
    <property type="entry name" value="HAMP domain-like"/>
    <property type="match status" value="1"/>
</dbReference>
<reference evidence="14" key="1">
    <citation type="submission" date="2020-01" db="EMBL/GenBank/DDBJ databases">
        <title>'Steroidobacter agaridevorans' sp. nov., agar-degrading bacteria isolated from rhizosphere soils.</title>
        <authorList>
            <person name="Ikenaga M."/>
            <person name="Kataoka M."/>
            <person name="Murouchi A."/>
            <person name="Katsuragi S."/>
            <person name="Sakai M."/>
        </authorList>
    </citation>
    <scope>NUCLEOTIDE SEQUENCE [LARGE SCALE GENOMIC DNA]</scope>
    <source>
        <strain evidence="14">YU21-B</strain>
    </source>
</reference>
<dbReference type="InterPro" id="IPR003660">
    <property type="entry name" value="HAMP_dom"/>
</dbReference>
<dbReference type="SUPFAM" id="SSF55874">
    <property type="entry name" value="ATPase domain of HSP90 chaperone/DNA topoisomerase II/histidine kinase"/>
    <property type="match status" value="1"/>
</dbReference>
<dbReference type="PROSITE" id="PS50110">
    <property type="entry name" value="RESPONSE_REGULATORY"/>
    <property type="match status" value="1"/>
</dbReference>
<keyword evidence="4 7" id="KW-0597">Phosphoprotein</keyword>